<name>A0A0F9DCC0_9ZZZZ</name>
<keyword evidence="4" id="KW-0408">Iron</keyword>
<gene>
    <name evidence="6" type="ORF">LCGC14_2505700</name>
</gene>
<dbReference type="PANTHER" id="PTHR43409">
    <property type="entry name" value="ANAEROBIC MAGNESIUM-PROTOPORPHYRIN IX MONOMETHYL ESTER CYCLASE-RELATED"/>
    <property type="match status" value="1"/>
</dbReference>
<keyword evidence="5" id="KW-0411">Iron-sulfur</keyword>
<dbReference type="GO" id="GO:0051536">
    <property type="term" value="F:iron-sulfur cluster binding"/>
    <property type="evidence" value="ECO:0007669"/>
    <property type="project" value="UniProtKB-KW"/>
</dbReference>
<dbReference type="GO" id="GO:0046872">
    <property type="term" value="F:metal ion binding"/>
    <property type="evidence" value="ECO:0007669"/>
    <property type="project" value="UniProtKB-KW"/>
</dbReference>
<protein>
    <recommendedName>
        <fullName evidence="7">B12-binding domain-containing protein</fullName>
    </recommendedName>
</protein>
<comment type="cofactor">
    <cofactor evidence="1">
        <name>[4Fe-4S] cluster</name>
        <dbReference type="ChEBI" id="CHEBI:49883"/>
    </cofactor>
</comment>
<evidence type="ECO:0008006" key="7">
    <source>
        <dbReference type="Google" id="ProtNLM"/>
    </source>
</evidence>
<dbReference type="EMBL" id="LAZR01040068">
    <property type="protein sequence ID" value="KKL15431.1"/>
    <property type="molecule type" value="Genomic_DNA"/>
</dbReference>
<evidence type="ECO:0000256" key="2">
    <source>
        <dbReference type="ARBA" id="ARBA00022691"/>
    </source>
</evidence>
<feature type="non-terminal residue" evidence="6">
    <location>
        <position position="71"/>
    </location>
</feature>
<evidence type="ECO:0000256" key="4">
    <source>
        <dbReference type="ARBA" id="ARBA00023004"/>
    </source>
</evidence>
<keyword evidence="2" id="KW-0949">S-adenosyl-L-methionine</keyword>
<dbReference type="Gene3D" id="3.40.50.280">
    <property type="entry name" value="Cobalamin-binding domain"/>
    <property type="match status" value="1"/>
</dbReference>
<proteinExistence type="predicted"/>
<organism evidence="6">
    <name type="scientific">marine sediment metagenome</name>
    <dbReference type="NCBI Taxonomy" id="412755"/>
    <lineage>
        <taxon>unclassified sequences</taxon>
        <taxon>metagenomes</taxon>
        <taxon>ecological metagenomes</taxon>
    </lineage>
</organism>
<evidence type="ECO:0000313" key="6">
    <source>
        <dbReference type="EMBL" id="KKL15431.1"/>
    </source>
</evidence>
<dbReference type="PANTHER" id="PTHR43409:SF17">
    <property type="entry name" value="METHYLTHIOTRANSFERASE MJ0865-RELATED"/>
    <property type="match status" value="1"/>
</dbReference>
<accession>A0A0F9DCC0</accession>
<evidence type="ECO:0000256" key="1">
    <source>
        <dbReference type="ARBA" id="ARBA00001966"/>
    </source>
</evidence>
<comment type="caution">
    <text evidence="6">The sequence shown here is derived from an EMBL/GenBank/DDBJ whole genome shotgun (WGS) entry which is preliminary data.</text>
</comment>
<evidence type="ECO:0000256" key="3">
    <source>
        <dbReference type="ARBA" id="ARBA00022723"/>
    </source>
</evidence>
<keyword evidence="3" id="KW-0479">Metal-binding</keyword>
<dbReference type="InterPro" id="IPR051198">
    <property type="entry name" value="BchE-like"/>
</dbReference>
<evidence type="ECO:0000256" key="5">
    <source>
        <dbReference type="ARBA" id="ARBA00023014"/>
    </source>
</evidence>
<dbReference type="AlphaFoldDB" id="A0A0F9DCC0"/>
<sequence length="71" mass="7889">MIKKYKKVPIIVGNSVATSIPHILMEKTKADIGVIGEGDITIVELLNAIRENKPLEDIHGIFFKKNGDVKF</sequence>
<reference evidence="6" key="1">
    <citation type="journal article" date="2015" name="Nature">
        <title>Complex archaea that bridge the gap between prokaryotes and eukaryotes.</title>
        <authorList>
            <person name="Spang A."/>
            <person name="Saw J.H."/>
            <person name="Jorgensen S.L."/>
            <person name="Zaremba-Niedzwiedzka K."/>
            <person name="Martijn J."/>
            <person name="Lind A.E."/>
            <person name="van Eijk R."/>
            <person name="Schleper C."/>
            <person name="Guy L."/>
            <person name="Ettema T.J."/>
        </authorList>
    </citation>
    <scope>NUCLEOTIDE SEQUENCE</scope>
</reference>